<evidence type="ECO:0000313" key="8">
    <source>
        <dbReference type="Ensembl" id="ENSEEEP00000023463.2"/>
    </source>
</evidence>
<dbReference type="Proteomes" id="UP000314983">
    <property type="component" value="Chromosome 23"/>
</dbReference>
<dbReference type="STRING" id="8005.ENSEEEP00000023463"/>
<dbReference type="AlphaFoldDB" id="A0A4W4FFE6"/>
<gene>
    <name evidence="8" type="primary">OCSTAMP</name>
</gene>
<evidence type="ECO:0000256" key="4">
    <source>
        <dbReference type="ARBA" id="ARBA00023136"/>
    </source>
</evidence>
<feature type="transmembrane region" description="Helical" evidence="6">
    <location>
        <begin position="33"/>
        <end position="54"/>
    </location>
</feature>
<feature type="transmembrane region" description="Helical" evidence="6">
    <location>
        <begin position="66"/>
        <end position="85"/>
    </location>
</feature>
<name>A0A4W4FFE6_ELEEL</name>
<keyword evidence="4 6" id="KW-0472">Membrane</keyword>
<keyword evidence="3 6" id="KW-1133">Transmembrane helix</keyword>
<feature type="region of interest" description="Disordered" evidence="5">
    <location>
        <begin position="440"/>
        <end position="460"/>
    </location>
</feature>
<feature type="transmembrane region" description="Helical" evidence="6">
    <location>
        <begin position="386"/>
        <end position="407"/>
    </location>
</feature>
<evidence type="ECO:0000259" key="7">
    <source>
        <dbReference type="Pfam" id="PF07782"/>
    </source>
</evidence>
<proteinExistence type="predicted"/>
<dbReference type="GeneTree" id="ENSGT00940000153269"/>
<evidence type="ECO:0000256" key="3">
    <source>
        <dbReference type="ARBA" id="ARBA00022989"/>
    </source>
</evidence>
<dbReference type="InterPro" id="IPR051856">
    <property type="entry name" value="CSR-E3_Ligase_Protein"/>
</dbReference>
<reference evidence="8" key="4">
    <citation type="submission" date="2025-08" db="UniProtKB">
        <authorList>
            <consortium name="Ensembl"/>
        </authorList>
    </citation>
    <scope>IDENTIFICATION</scope>
</reference>
<dbReference type="InterPro" id="IPR012858">
    <property type="entry name" value="DC_STAMP-like"/>
</dbReference>
<keyword evidence="2 6" id="KW-0812">Transmembrane</keyword>
<comment type="subcellular location">
    <subcellularLocation>
        <location evidence="1">Membrane</location>
        <topology evidence="1">Multi-pass membrane protein</topology>
    </subcellularLocation>
</comment>
<evidence type="ECO:0000256" key="1">
    <source>
        <dbReference type="ARBA" id="ARBA00004141"/>
    </source>
</evidence>
<dbReference type="GO" id="GO:0016020">
    <property type="term" value="C:membrane"/>
    <property type="evidence" value="ECO:0007669"/>
    <property type="project" value="UniProtKB-SubCell"/>
</dbReference>
<feature type="transmembrane region" description="Helical" evidence="6">
    <location>
        <begin position="106"/>
        <end position="124"/>
    </location>
</feature>
<feature type="transmembrane region" description="Helical" evidence="6">
    <location>
        <begin position="214"/>
        <end position="232"/>
    </location>
</feature>
<accession>A0A4W4FFE6</accession>
<feature type="transmembrane region" description="Helical" evidence="6">
    <location>
        <begin position="295"/>
        <end position="320"/>
    </location>
</feature>
<evidence type="ECO:0000256" key="5">
    <source>
        <dbReference type="SAM" id="MobiDB-lite"/>
    </source>
</evidence>
<keyword evidence="9" id="KW-1185">Reference proteome</keyword>
<dbReference type="PANTHER" id="PTHR21041:SF3">
    <property type="entry name" value="OSTEOCLAST STIMULATORY TRANSMEMBRANE PROTEIN"/>
    <property type="match status" value="1"/>
</dbReference>
<dbReference type="OMA" id="ARCVFSM"/>
<protein>
    <recommendedName>
        <fullName evidence="7">Dendritic cell-specific transmembrane protein-like domain-containing protein</fullName>
    </recommendedName>
</protein>
<reference evidence="8" key="5">
    <citation type="submission" date="2025-09" db="UniProtKB">
        <authorList>
            <consortium name="Ensembl"/>
        </authorList>
    </citation>
    <scope>IDENTIFICATION</scope>
</reference>
<dbReference type="Ensembl" id="ENSEEET00000023729.2">
    <property type="protein sequence ID" value="ENSEEEP00000023463.2"/>
    <property type="gene ID" value="ENSEEEG00000011376.2"/>
</dbReference>
<feature type="domain" description="Dendritic cell-specific transmembrane protein-like" evidence="7">
    <location>
        <begin position="247"/>
        <end position="430"/>
    </location>
</feature>
<dbReference type="PANTHER" id="PTHR21041">
    <property type="entry name" value="DENDRITIC CELL-SPECIFIC TRANSMEMBRANE PROTEIN"/>
    <property type="match status" value="1"/>
</dbReference>
<evidence type="ECO:0000256" key="6">
    <source>
        <dbReference type="SAM" id="Phobius"/>
    </source>
</evidence>
<reference evidence="8" key="3">
    <citation type="submission" date="2020-05" db="EMBL/GenBank/DDBJ databases">
        <title>Electrophorus electricus (electric eel) genome, fEleEle1, primary haplotype.</title>
        <authorList>
            <person name="Myers G."/>
            <person name="Meyer A."/>
            <person name="Fedrigo O."/>
            <person name="Formenti G."/>
            <person name="Rhie A."/>
            <person name="Tracey A."/>
            <person name="Sims Y."/>
            <person name="Jarvis E.D."/>
        </authorList>
    </citation>
    <scope>NUCLEOTIDE SEQUENCE [LARGE SCALE GENOMIC DNA]</scope>
</reference>
<organism evidence="8 9">
    <name type="scientific">Electrophorus electricus</name>
    <name type="common">Electric eel</name>
    <name type="synonym">Gymnotus electricus</name>
    <dbReference type="NCBI Taxonomy" id="8005"/>
    <lineage>
        <taxon>Eukaryota</taxon>
        <taxon>Metazoa</taxon>
        <taxon>Chordata</taxon>
        <taxon>Craniata</taxon>
        <taxon>Vertebrata</taxon>
        <taxon>Euteleostomi</taxon>
        <taxon>Actinopterygii</taxon>
        <taxon>Neopterygii</taxon>
        <taxon>Teleostei</taxon>
        <taxon>Ostariophysi</taxon>
        <taxon>Gymnotiformes</taxon>
        <taxon>Gymnotoidei</taxon>
        <taxon>Gymnotidae</taxon>
        <taxon>Electrophorus</taxon>
    </lineage>
</organism>
<evidence type="ECO:0000313" key="9">
    <source>
        <dbReference type="Proteomes" id="UP000314983"/>
    </source>
</evidence>
<feature type="compositionally biased region" description="Basic and acidic residues" evidence="5">
    <location>
        <begin position="442"/>
        <end position="460"/>
    </location>
</feature>
<reference evidence="9" key="2">
    <citation type="journal article" date="2017" name="Sci. Adv.">
        <title>A tail of two voltages: Proteomic comparison of the three electric organs of the electric eel.</title>
        <authorList>
            <person name="Traeger L.L."/>
            <person name="Sabat G."/>
            <person name="Barrett-Wilt G.A."/>
            <person name="Wells G.B."/>
            <person name="Sussman M.R."/>
        </authorList>
    </citation>
    <scope>NUCLEOTIDE SEQUENCE [LARGE SCALE GENOMIC DNA]</scope>
</reference>
<dbReference type="Pfam" id="PF07782">
    <property type="entry name" value="DC_STAMP"/>
    <property type="match status" value="1"/>
</dbReference>
<sequence length="460" mass="52281">MAVGFTAETSVRNSVEFLWFSYSTPTPKNGAQIFTLLLCCLAISTVTGALLFYWLNGLLMYEMQPAAIIAGIYAGVIAILLFLVHPFRCAFTLMFPTLGTRQGRKLVLSMCAMIVALYVLPNIVTNITTITHLMKCMSENLAHSLLNSLDLDLSKNMTTELQKTKDKMFMDVPHVQIFDHSTDVNVLTLRERLRTLSEDVEEDFSKVKQQLEEVRLLTSRILATIFVLYLLMESTMYLKLYLTSVRFDNIYVTGLLRNTAADIGIHVEAKDVKNGMNSTSFKLAKRELIKCLTPILLITLYLLMTTILILLDYIVHYLVITARPWLMDIPSTDITIQMDFKVDPTILANHIGGYNVLVDVSKEYHVTVSSDTSQCEARPSELKPGVLVLLGLLYLLAYCLAILQAYAQRLHRKVASSFFPQQEEKRIRFLIQKIQKKRQKRLNAEAEPKSVEEKMRGNNR</sequence>
<evidence type="ECO:0000256" key="2">
    <source>
        <dbReference type="ARBA" id="ARBA00022692"/>
    </source>
</evidence>
<reference evidence="9" key="1">
    <citation type="journal article" date="2014" name="Science">
        <title>Nonhuman genetics. Genomic basis for the convergent evolution of electric organs.</title>
        <authorList>
            <person name="Gallant J.R."/>
            <person name="Traeger L.L."/>
            <person name="Volkening J.D."/>
            <person name="Moffett H."/>
            <person name="Chen P.H."/>
            <person name="Novina C.D."/>
            <person name="Phillips G.N.Jr."/>
            <person name="Anand R."/>
            <person name="Wells G.B."/>
            <person name="Pinch M."/>
            <person name="Guth R."/>
            <person name="Unguez G.A."/>
            <person name="Albert J.S."/>
            <person name="Zakon H.H."/>
            <person name="Samanta M.P."/>
            <person name="Sussman M.R."/>
        </authorList>
    </citation>
    <scope>NUCLEOTIDE SEQUENCE [LARGE SCALE GENOMIC DNA]</scope>
</reference>